<evidence type="ECO:0000313" key="3">
    <source>
        <dbReference type="Proteomes" id="UP000677875"/>
    </source>
</evidence>
<evidence type="ECO:0000259" key="1">
    <source>
        <dbReference type="Pfam" id="PF12697"/>
    </source>
</evidence>
<dbReference type="EMBL" id="JAGPNL010000001">
    <property type="protein sequence ID" value="MBQ0825149.1"/>
    <property type="molecule type" value="Genomic_DNA"/>
</dbReference>
<keyword evidence="3" id="KW-1185">Reference proteome</keyword>
<feature type="domain" description="AB hydrolase-1" evidence="1">
    <location>
        <begin position="22"/>
        <end position="249"/>
    </location>
</feature>
<dbReference type="AlphaFoldDB" id="A0A940XII7"/>
<dbReference type="SUPFAM" id="SSF53474">
    <property type="entry name" value="alpha/beta-Hydrolases"/>
    <property type="match status" value="1"/>
</dbReference>
<dbReference type="Gene3D" id="3.40.50.1820">
    <property type="entry name" value="alpha/beta hydrolase"/>
    <property type="match status" value="1"/>
</dbReference>
<keyword evidence="2" id="KW-0378">Hydrolase</keyword>
<reference evidence="2" key="1">
    <citation type="submission" date="2021-04" db="EMBL/GenBank/DDBJ databases">
        <title>Genome seq and assembly of Streptomyces sp. RG38.</title>
        <authorList>
            <person name="Chhetri G."/>
        </authorList>
    </citation>
    <scope>NUCLEOTIDE SEQUENCE</scope>
    <source>
        <strain evidence="2">RG38</strain>
    </source>
</reference>
<protein>
    <submittedName>
        <fullName evidence="2">Alpha/beta fold hydrolase</fullName>
    </submittedName>
</protein>
<dbReference type="PRINTS" id="PR00111">
    <property type="entry name" value="ABHYDROLASE"/>
</dbReference>
<dbReference type="Proteomes" id="UP000677875">
    <property type="component" value="Unassembled WGS sequence"/>
</dbReference>
<dbReference type="InterPro" id="IPR029058">
    <property type="entry name" value="AB_hydrolase_fold"/>
</dbReference>
<dbReference type="InterPro" id="IPR050266">
    <property type="entry name" value="AB_hydrolase_sf"/>
</dbReference>
<dbReference type="Pfam" id="PF12697">
    <property type="entry name" value="Abhydrolase_6"/>
    <property type="match status" value="1"/>
</dbReference>
<accession>A0A940XII7</accession>
<gene>
    <name evidence="2" type="ORF">J5Y05_01270</name>
</gene>
<evidence type="ECO:0000313" key="2">
    <source>
        <dbReference type="EMBL" id="MBQ0825149.1"/>
    </source>
</evidence>
<dbReference type="InterPro" id="IPR000073">
    <property type="entry name" value="AB_hydrolase_1"/>
</dbReference>
<dbReference type="RefSeq" id="WP_210867849.1">
    <property type="nucleotide sequence ID" value="NZ_JAGPNL010000001.1"/>
</dbReference>
<dbReference type="PANTHER" id="PTHR43798">
    <property type="entry name" value="MONOACYLGLYCEROL LIPASE"/>
    <property type="match status" value="1"/>
</dbReference>
<dbReference type="GO" id="GO:0016787">
    <property type="term" value="F:hydrolase activity"/>
    <property type="evidence" value="ECO:0007669"/>
    <property type="project" value="UniProtKB-KW"/>
</dbReference>
<organism evidence="2 3">
    <name type="scientific">Streptomyces tagetis</name>
    <dbReference type="NCBI Taxonomy" id="2820809"/>
    <lineage>
        <taxon>Bacteria</taxon>
        <taxon>Bacillati</taxon>
        <taxon>Actinomycetota</taxon>
        <taxon>Actinomycetes</taxon>
        <taxon>Kitasatosporales</taxon>
        <taxon>Streptomycetaceae</taxon>
        <taxon>Streptomyces</taxon>
    </lineage>
</organism>
<proteinExistence type="predicted"/>
<sequence>MSPAPPLHHDLAGPADAPPLILGPSLGTSSAVWEPQLASLARTFRVLRFDLPGHGGSPTAALPDPAPGRTTVRDLAALVLGLADRQGWDRFHYAGISLGGALGTHLAAFHPERVASLALVCSSAHFGPAAPWRQRADLVRREGTAPLLATSPERWFADTATADTAFGRRLLGTLAQADPAGYAACCDALAALDLRPDLGRITAPTLVVGGSEDTATPPEHARELAGSIPRAALEVVDCGHLAVERPEALDAVLTAHFR</sequence>
<comment type="caution">
    <text evidence="2">The sequence shown here is derived from an EMBL/GenBank/DDBJ whole genome shotgun (WGS) entry which is preliminary data.</text>
</comment>
<name>A0A940XII7_9ACTN</name>